<evidence type="ECO:0000256" key="2">
    <source>
        <dbReference type="ARBA" id="ARBA00022741"/>
    </source>
</evidence>
<organism evidence="5 6">
    <name type="scientific">Pararobbsia silviterrae</name>
    <dbReference type="NCBI Taxonomy" id="1792498"/>
    <lineage>
        <taxon>Bacteria</taxon>
        <taxon>Pseudomonadati</taxon>
        <taxon>Pseudomonadota</taxon>
        <taxon>Betaproteobacteria</taxon>
        <taxon>Burkholderiales</taxon>
        <taxon>Burkholderiaceae</taxon>
        <taxon>Pararobbsia</taxon>
    </lineage>
</organism>
<evidence type="ECO:0000256" key="1">
    <source>
        <dbReference type="ARBA" id="ARBA00022448"/>
    </source>
</evidence>
<evidence type="ECO:0000256" key="3">
    <source>
        <dbReference type="ARBA" id="ARBA00022840"/>
    </source>
</evidence>
<dbReference type="InterPro" id="IPR003439">
    <property type="entry name" value="ABC_transporter-like_ATP-bd"/>
</dbReference>
<keyword evidence="2" id="KW-0547">Nucleotide-binding</keyword>
<dbReference type="PROSITE" id="PS50893">
    <property type="entry name" value="ABC_TRANSPORTER_2"/>
    <property type="match status" value="1"/>
</dbReference>
<name>A0A494YAB8_9BURK</name>
<dbReference type="InterPro" id="IPR051120">
    <property type="entry name" value="ABC_AA/LPS_Transport"/>
</dbReference>
<dbReference type="InterPro" id="IPR032823">
    <property type="entry name" value="BCA_ABC_TP_C"/>
</dbReference>
<reference evidence="5 6" key="1">
    <citation type="submission" date="2018-10" db="EMBL/GenBank/DDBJ databases">
        <title>Robbsia sp. DHC34, isolated from soil.</title>
        <authorList>
            <person name="Gao Z.-H."/>
            <person name="Qiu L.-H."/>
        </authorList>
    </citation>
    <scope>NUCLEOTIDE SEQUENCE [LARGE SCALE GENOMIC DNA]</scope>
    <source>
        <strain evidence="5 6">DHC34</strain>
    </source>
</reference>
<dbReference type="OrthoDB" id="9781337at2"/>
<sequence length="293" mass="32045">MTIKPRDDTFDATLDEALSGSTAATLTGMGHVVDPAKIDTSHGPILYLEDVTVSFDGFRALNKLSLSIDTGELRCVIGPNGAGKTTMMDVITGKTKLDTGSAFLGQSTDLTRLSEPEIAMSGVGRKFQKPTVFEQHPVWENLELAMRLPHEDSRGWLASLRARLGRDARERIESTLTLLHLESEAYRLAGELSHGQKQRLEIGMLLMQRPQLLLLDEPAAGMTDDETMQLAELLNRLRGSCSMMVVEHDMEFVAALAGETGRVTVMAEGSVLAEGTLDTVKRNETVIESYLGR</sequence>
<dbReference type="PANTHER" id="PTHR45772:SF8">
    <property type="entry name" value="HIGH-AFFINITY BRANCHED-CHAIN AMINO ACID TRANSPORT ATP-BINDING PROTEIN"/>
    <property type="match status" value="1"/>
</dbReference>
<dbReference type="PANTHER" id="PTHR45772">
    <property type="entry name" value="CONSERVED COMPONENT OF ABC TRANSPORTER FOR NATURAL AMINO ACIDS-RELATED"/>
    <property type="match status" value="1"/>
</dbReference>
<dbReference type="GO" id="GO:0005524">
    <property type="term" value="F:ATP binding"/>
    <property type="evidence" value="ECO:0007669"/>
    <property type="project" value="UniProtKB-KW"/>
</dbReference>
<evidence type="ECO:0000313" key="6">
    <source>
        <dbReference type="Proteomes" id="UP000270342"/>
    </source>
</evidence>
<dbReference type="CDD" id="cd03219">
    <property type="entry name" value="ABC_Mj1267_LivG_branched"/>
    <property type="match status" value="1"/>
</dbReference>
<accession>A0A494YAB8</accession>
<dbReference type="GO" id="GO:0016887">
    <property type="term" value="F:ATP hydrolysis activity"/>
    <property type="evidence" value="ECO:0007669"/>
    <property type="project" value="InterPro"/>
</dbReference>
<evidence type="ECO:0000259" key="4">
    <source>
        <dbReference type="PROSITE" id="PS50893"/>
    </source>
</evidence>
<dbReference type="EMBL" id="RBZU01000001">
    <property type="protein sequence ID" value="RKP59105.1"/>
    <property type="molecule type" value="Genomic_DNA"/>
</dbReference>
<keyword evidence="3 5" id="KW-0067">ATP-binding</keyword>
<dbReference type="Pfam" id="PF00005">
    <property type="entry name" value="ABC_tran"/>
    <property type="match status" value="1"/>
</dbReference>
<gene>
    <name evidence="5" type="primary">urtD</name>
    <name evidence="5" type="ORF">D7S86_04155</name>
</gene>
<dbReference type="PROSITE" id="PS00211">
    <property type="entry name" value="ABC_TRANSPORTER_1"/>
    <property type="match status" value="1"/>
</dbReference>
<dbReference type="SUPFAM" id="SSF52540">
    <property type="entry name" value="P-loop containing nucleoside triphosphate hydrolases"/>
    <property type="match status" value="1"/>
</dbReference>
<protein>
    <submittedName>
        <fullName evidence="5">Urea ABC transporter ATP-binding protein UrtD</fullName>
    </submittedName>
</protein>
<keyword evidence="1" id="KW-0813">Transport</keyword>
<dbReference type="GO" id="GO:0005886">
    <property type="term" value="C:plasma membrane"/>
    <property type="evidence" value="ECO:0007669"/>
    <property type="project" value="TreeGrafter"/>
</dbReference>
<dbReference type="InterPro" id="IPR027417">
    <property type="entry name" value="P-loop_NTPase"/>
</dbReference>
<comment type="caution">
    <text evidence="5">The sequence shown here is derived from an EMBL/GenBank/DDBJ whole genome shotgun (WGS) entry which is preliminary data.</text>
</comment>
<dbReference type="Gene3D" id="3.40.50.300">
    <property type="entry name" value="P-loop containing nucleotide triphosphate hydrolases"/>
    <property type="match status" value="1"/>
</dbReference>
<proteinExistence type="predicted"/>
<dbReference type="Pfam" id="PF12399">
    <property type="entry name" value="BCA_ABC_TP_C"/>
    <property type="match status" value="1"/>
</dbReference>
<evidence type="ECO:0000313" key="5">
    <source>
        <dbReference type="EMBL" id="RKP59105.1"/>
    </source>
</evidence>
<feature type="domain" description="ABC transporter" evidence="4">
    <location>
        <begin position="46"/>
        <end position="293"/>
    </location>
</feature>
<dbReference type="InterPro" id="IPR017871">
    <property type="entry name" value="ABC_transporter-like_CS"/>
</dbReference>
<dbReference type="InterPro" id="IPR017781">
    <property type="entry name" value="ABC_transptr_urea_ATP-bd_UrtD"/>
</dbReference>
<dbReference type="AlphaFoldDB" id="A0A494YAB8"/>
<dbReference type="NCBIfam" id="TIGR03411">
    <property type="entry name" value="urea_trans_UrtD"/>
    <property type="match status" value="1"/>
</dbReference>
<keyword evidence="6" id="KW-1185">Reference proteome</keyword>
<dbReference type="Proteomes" id="UP000270342">
    <property type="component" value="Unassembled WGS sequence"/>
</dbReference>